<dbReference type="GO" id="GO:0016036">
    <property type="term" value="P:cellular response to phosphate starvation"/>
    <property type="evidence" value="ECO:0007669"/>
    <property type="project" value="TreeGrafter"/>
</dbReference>
<dbReference type="AlphaFoldDB" id="A0A134A3H8"/>
<keyword evidence="12" id="KW-1133">Transmembrane helix</keyword>
<keyword evidence="5" id="KW-0597">Phosphoprotein</keyword>
<evidence type="ECO:0000313" key="15">
    <source>
        <dbReference type="EMBL" id="KXB62209.1"/>
    </source>
</evidence>
<dbReference type="PANTHER" id="PTHR45453">
    <property type="entry name" value="PHOSPHATE REGULON SENSOR PROTEIN PHOR"/>
    <property type="match status" value="1"/>
</dbReference>
<proteinExistence type="predicted"/>
<evidence type="ECO:0000256" key="11">
    <source>
        <dbReference type="ARBA" id="ARBA00023136"/>
    </source>
</evidence>
<accession>A0A134A3H8</accession>
<evidence type="ECO:0000256" key="2">
    <source>
        <dbReference type="ARBA" id="ARBA00004651"/>
    </source>
</evidence>
<sequence>MERKYRMKLRDYIIVGYVLSFLITITAVFWASNQMLIEKKDTYFIVAITVIAGLIGATISLALLKGVFKSLNVLKKKTVNISEKRFDISSEVIRPVEFRDLSIAFDDMAEHLKESFESLEQSEKEKSLMIAQLSHDIKTPITSIQSTAEGMLDGIIKKDEYKYYLETICRQTTRLNKLVEELNYLTLSVKETNSADNKETIFLDKLLIDCMSEFKLRAEKEQRDIFIKVIPENAKIVSNYNKMQRIIVNLLGNAFKYSPSGTKIEIVAEISDEILSISIIDEGCGIKKEELDNIFKRLYRVEASRNMKTGGYGLGLAIAKQLAMQLNGDIIVESEYGKGSTFTLKILTK</sequence>
<comment type="caution">
    <text evidence="15">The sequence shown here is derived from an EMBL/GenBank/DDBJ whole genome shotgun (WGS) entry which is preliminary data.</text>
</comment>
<protein>
    <recommendedName>
        <fullName evidence="3">histidine kinase</fullName>
        <ecNumber evidence="3">2.7.13.3</ecNumber>
    </recommendedName>
</protein>
<dbReference type="Pfam" id="PF02518">
    <property type="entry name" value="HATPase_c"/>
    <property type="match status" value="1"/>
</dbReference>
<dbReference type="SUPFAM" id="SSF47384">
    <property type="entry name" value="Homodimeric domain of signal transducing histidine kinase"/>
    <property type="match status" value="1"/>
</dbReference>
<evidence type="ECO:0000256" key="1">
    <source>
        <dbReference type="ARBA" id="ARBA00000085"/>
    </source>
</evidence>
<gene>
    <name evidence="15" type="ORF">HMPREF3186_00463</name>
</gene>
<dbReference type="EC" id="2.7.13.3" evidence="3"/>
<evidence type="ECO:0000256" key="6">
    <source>
        <dbReference type="ARBA" id="ARBA00022679"/>
    </source>
</evidence>
<dbReference type="SMART" id="SM00388">
    <property type="entry name" value="HisKA"/>
    <property type="match status" value="1"/>
</dbReference>
<dbReference type="SUPFAM" id="SSF55874">
    <property type="entry name" value="ATPase domain of HSP90 chaperone/DNA topoisomerase II/histidine kinase"/>
    <property type="match status" value="1"/>
</dbReference>
<keyword evidence="8 15" id="KW-0418">Kinase</keyword>
<dbReference type="GO" id="GO:0000155">
    <property type="term" value="F:phosphorelay sensor kinase activity"/>
    <property type="evidence" value="ECO:0007669"/>
    <property type="project" value="InterPro"/>
</dbReference>
<evidence type="ECO:0000256" key="3">
    <source>
        <dbReference type="ARBA" id="ARBA00012438"/>
    </source>
</evidence>
<keyword evidence="4" id="KW-1003">Cell membrane</keyword>
<dbReference type="GO" id="GO:0004721">
    <property type="term" value="F:phosphoprotein phosphatase activity"/>
    <property type="evidence" value="ECO:0007669"/>
    <property type="project" value="TreeGrafter"/>
</dbReference>
<keyword evidence="7" id="KW-0547">Nucleotide-binding</keyword>
<dbReference type="PRINTS" id="PR00344">
    <property type="entry name" value="BCTRLSENSOR"/>
</dbReference>
<dbReference type="InterPro" id="IPR036097">
    <property type="entry name" value="HisK_dim/P_sf"/>
</dbReference>
<dbReference type="InterPro" id="IPR004358">
    <property type="entry name" value="Sig_transdc_His_kin-like_C"/>
</dbReference>
<dbReference type="CDD" id="cd00082">
    <property type="entry name" value="HisKA"/>
    <property type="match status" value="1"/>
</dbReference>
<comment type="catalytic activity">
    <reaction evidence="1">
        <text>ATP + protein L-histidine = ADP + protein N-phospho-L-histidine.</text>
        <dbReference type="EC" id="2.7.13.3"/>
    </reaction>
</comment>
<dbReference type="InterPro" id="IPR003660">
    <property type="entry name" value="HAMP_dom"/>
</dbReference>
<dbReference type="Gene3D" id="3.30.565.10">
    <property type="entry name" value="Histidine kinase-like ATPase, C-terminal domain"/>
    <property type="match status" value="1"/>
</dbReference>
<dbReference type="GO" id="GO:0005524">
    <property type="term" value="F:ATP binding"/>
    <property type="evidence" value="ECO:0007669"/>
    <property type="project" value="UniProtKB-KW"/>
</dbReference>
<keyword evidence="10" id="KW-0902">Two-component regulatory system</keyword>
<dbReference type="FunFam" id="3.30.565.10:FF:000006">
    <property type="entry name" value="Sensor histidine kinase WalK"/>
    <property type="match status" value="1"/>
</dbReference>
<keyword evidence="6" id="KW-0808">Transferase</keyword>
<dbReference type="Gene3D" id="6.10.340.10">
    <property type="match status" value="1"/>
</dbReference>
<reference evidence="16" key="1">
    <citation type="submission" date="2016-01" db="EMBL/GenBank/DDBJ databases">
        <authorList>
            <person name="Mitreva M."/>
            <person name="Pepin K.H."/>
            <person name="Mihindukulasuriya K.A."/>
            <person name="Fulton R."/>
            <person name="Fronick C."/>
            <person name="O'Laughlin M."/>
            <person name="Miner T."/>
            <person name="Herter B."/>
            <person name="Rosa B.A."/>
            <person name="Cordes M."/>
            <person name="Tomlinson C."/>
            <person name="Wollam A."/>
            <person name="Palsikar V.B."/>
            <person name="Mardis E.R."/>
            <person name="Wilson R.K."/>
        </authorList>
    </citation>
    <scope>NUCLEOTIDE SEQUENCE [LARGE SCALE GENOMIC DNA]</scope>
    <source>
        <strain evidence="16">DNF01167</strain>
    </source>
</reference>
<dbReference type="PROSITE" id="PS50885">
    <property type="entry name" value="HAMP"/>
    <property type="match status" value="1"/>
</dbReference>
<dbReference type="STRING" id="1379.HMPREF3186_00463"/>
<evidence type="ECO:0000256" key="7">
    <source>
        <dbReference type="ARBA" id="ARBA00022741"/>
    </source>
</evidence>
<dbReference type="InterPro" id="IPR003661">
    <property type="entry name" value="HisK_dim/P_dom"/>
</dbReference>
<dbReference type="PANTHER" id="PTHR45453:SF1">
    <property type="entry name" value="PHOSPHATE REGULON SENSOR PROTEIN PHOR"/>
    <property type="match status" value="1"/>
</dbReference>
<dbReference type="InterPro" id="IPR050351">
    <property type="entry name" value="BphY/WalK/GraS-like"/>
</dbReference>
<dbReference type="SMART" id="SM00387">
    <property type="entry name" value="HATPase_c"/>
    <property type="match status" value="1"/>
</dbReference>
<dbReference type="InterPro" id="IPR005467">
    <property type="entry name" value="His_kinase_dom"/>
</dbReference>
<dbReference type="EMBL" id="LSDC01000025">
    <property type="protein sequence ID" value="KXB62209.1"/>
    <property type="molecule type" value="Genomic_DNA"/>
</dbReference>
<dbReference type="Pfam" id="PF00512">
    <property type="entry name" value="HisKA"/>
    <property type="match status" value="1"/>
</dbReference>
<keyword evidence="11 12" id="KW-0472">Membrane</keyword>
<evidence type="ECO:0000256" key="8">
    <source>
        <dbReference type="ARBA" id="ARBA00022777"/>
    </source>
</evidence>
<feature type="domain" description="HAMP" evidence="14">
    <location>
        <begin position="65"/>
        <end position="117"/>
    </location>
</feature>
<evidence type="ECO:0000256" key="12">
    <source>
        <dbReference type="SAM" id="Phobius"/>
    </source>
</evidence>
<evidence type="ECO:0000256" key="10">
    <source>
        <dbReference type="ARBA" id="ARBA00023012"/>
    </source>
</evidence>
<dbReference type="InterPro" id="IPR036890">
    <property type="entry name" value="HATPase_C_sf"/>
</dbReference>
<dbReference type="PATRIC" id="fig|1379.3.peg.459"/>
<evidence type="ECO:0000259" key="14">
    <source>
        <dbReference type="PROSITE" id="PS50885"/>
    </source>
</evidence>
<dbReference type="PROSITE" id="PS50109">
    <property type="entry name" value="HIS_KIN"/>
    <property type="match status" value="1"/>
</dbReference>
<dbReference type="InterPro" id="IPR003594">
    <property type="entry name" value="HATPase_dom"/>
</dbReference>
<evidence type="ECO:0000256" key="4">
    <source>
        <dbReference type="ARBA" id="ARBA00022475"/>
    </source>
</evidence>
<organism evidence="15 16">
    <name type="scientific">Gemella haemolysans</name>
    <dbReference type="NCBI Taxonomy" id="1379"/>
    <lineage>
        <taxon>Bacteria</taxon>
        <taxon>Bacillati</taxon>
        <taxon>Bacillota</taxon>
        <taxon>Bacilli</taxon>
        <taxon>Bacillales</taxon>
        <taxon>Gemellaceae</taxon>
        <taxon>Gemella</taxon>
    </lineage>
</organism>
<name>A0A134A3H8_9BACL</name>
<keyword evidence="9" id="KW-0067">ATP-binding</keyword>
<evidence type="ECO:0000313" key="16">
    <source>
        <dbReference type="Proteomes" id="UP000070355"/>
    </source>
</evidence>
<evidence type="ECO:0000259" key="13">
    <source>
        <dbReference type="PROSITE" id="PS50109"/>
    </source>
</evidence>
<evidence type="ECO:0000256" key="5">
    <source>
        <dbReference type="ARBA" id="ARBA00022553"/>
    </source>
</evidence>
<feature type="domain" description="Histidine kinase" evidence="13">
    <location>
        <begin position="132"/>
        <end position="349"/>
    </location>
</feature>
<comment type="subcellular location">
    <subcellularLocation>
        <location evidence="2">Cell membrane</location>
        <topology evidence="2">Multi-pass membrane protein</topology>
    </subcellularLocation>
</comment>
<feature type="transmembrane region" description="Helical" evidence="12">
    <location>
        <begin position="12"/>
        <end position="31"/>
    </location>
</feature>
<evidence type="ECO:0000256" key="9">
    <source>
        <dbReference type="ARBA" id="ARBA00022840"/>
    </source>
</evidence>
<dbReference type="Proteomes" id="UP000070355">
    <property type="component" value="Unassembled WGS sequence"/>
</dbReference>
<keyword evidence="12" id="KW-0812">Transmembrane</keyword>
<dbReference type="Gene3D" id="1.10.287.130">
    <property type="match status" value="1"/>
</dbReference>
<feature type="transmembrane region" description="Helical" evidence="12">
    <location>
        <begin position="43"/>
        <end position="68"/>
    </location>
</feature>
<dbReference type="GO" id="GO:0005886">
    <property type="term" value="C:plasma membrane"/>
    <property type="evidence" value="ECO:0007669"/>
    <property type="project" value="UniProtKB-SubCell"/>
</dbReference>